<reference evidence="5" key="1">
    <citation type="journal article" date="2019" name="Int. J. Syst. Evol. Microbiol.">
        <title>The Global Catalogue of Microorganisms (GCM) 10K type strain sequencing project: providing services to taxonomists for standard genome sequencing and annotation.</title>
        <authorList>
            <consortium name="The Broad Institute Genomics Platform"/>
            <consortium name="The Broad Institute Genome Sequencing Center for Infectious Disease"/>
            <person name="Wu L."/>
            <person name="Ma J."/>
        </authorList>
    </citation>
    <scope>NUCLEOTIDE SEQUENCE [LARGE SCALE GENOMIC DNA]</scope>
    <source>
        <strain evidence="5">CGMCC 4.7241</strain>
    </source>
</reference>
<dbReference type="Gene3D" id="1.10.357.10">
    <property type="entry name" value="Tetracycline Repressor, domain 2"/>
    <property type="match status" value="1"/>
</dbReference>
<dbReference type="Pfam" id="PF00440">
    <property type="entry name" value="TetR_N"/>
    <property type="match status" value="1"/>
</dbReference>
<feature type="domain" description="HTH tetR-type" evidence="3">
    <location>
        <begin position="6"/>
        <end position="66"/>
    </location>
</feature>
<accession>A0ABV7YRW7</accession>
<dbReference type="SUPFAM" id="SSF46689">
    <property type="entry name" value="Homeodomain-like"/>
    <property type="match status" value="1"/>
</dbReference>
<gene>
    <name evidence="4" type="ORF">ACFOUW_39535</name>
</gene>
<dbReference type="InterPro" id="IPR009057">
    <property type="entry name" value="Homeodomain-like_sf"/>
</dbReference>
<dbReference type="Pfam" id="PF17940">
    <property type="entry name" value="TetR_C_31"/>
    <property type="match status" value="1"/>
</dbReference>
<dbReference type="InterPro" id="IPR041583">
    <property type="entry name" value="TetR_C_31"/>
</dbReference>
<proteinExistence type="predicted"/>
<dbReference type="PANTHER" id="PTHR30055:SF231">
    <property type="entry name" value="TRANSCRIPTIONAL REGULATORY PROTEIN (PROBABLY DEOR-FAMILY)-RELATED"/>
    <property type="match status" value="1"/>
</dbReference>
<evidence type="ECO:0000256" key="2">
    <source>
        <dbReference type="PROSITE-ProRule" id="PRU00335"/>
    </source>
</evidence>
<dbReference type="PROSITE" id="PS50977">
    <property type="entry name" value="HTH_TETR_2"/>
    <property type="match status" value="1"/>
</dbReference>
<dbReference type="PANTHER" id="PTHR30055">
    <property type="entry name" value="HTH-TYPE TRANSCRIPTIONAL REGULATOR RUTR"/>
    <property type="match status" value="1"/>
</dbReference>
<dbReference type="InterPro" id="IPR001647">
    <property type="entry name" value="HTH_TetR"/>
</dbReference>
<comment type="caution">
    <text evidence="4">The sequence shown here is derived from an EMBL/GenBank/DDBJ whole genome shotgun (WGS) entry which is preliminary data.</text>
</comment>
<feature type="DNA-binding region" description="H-T-H motif" evidence="2">
    <location>
        <begin position="29"/>
        <end position="48"/>
    </location>
</feature>
<keyword evidence="1 2" id="KW-0238">DNA-binding</keyword>
<dbReference type="InterPro" id="IPR050109">
    <property type="entry name" value="HTH-type_TetR-like_transc_reg"/>
</dbReference>
<evidence type="ECO:0000313" key="4">
    <source>
        <dbReference type="EMBL" id="MFC3766975.1"/>
    </source>
</evidence>
<dbReference type="RefSeq" id="WP_205115805.1">
    <property type="nucleotide sequence ID" value="NZ_JAFBCM010000001.1"/>
</dbReference>
<evidence type="ECO:0000256" key="1">
    <source>
        <dbReference type="ARBA" id="ARBA00023125"/>
    </source>
</evidence>
<sequence length="190" mass="20711">MVRRNDERRAALVDGAIEVLARDGARGLTFRAVDTEAGVPAGTASNYFANRTDLFRQVAQRIHVRMGPSPEEELAGAAGPPTREVATAQLQALFGRIVADRTGYQALLELRLEATRQPELRELLSATIRANHAQDVARHAASGMPGDRTTVLLLYLAISGLVVEHLTLPDMLEPLTPDDVIADLVRLLMR</sequence>
<dbReference type="Proteomes" id="UP001595699">
    <property type="component" value="Unassembled WGS sequence"/>
</dbReference>
<organism evidence="4 5">
    <name type="scientific">Tenggerimyces flavus</name>
    <dbReference type="NCBI Taxonomy" id="1708749"/>
    <lineage>
        <taxon>Bacteria</taxon>
        <taxon>Bacillati</taxon>
        <taxon>Actinomycetota</taxon>
        <taxon>Actinomycetes</taxon>
        <taxon>Propionibacteriales</taxon>
        <taxon>Nocardioidaceae</taxon>
        <taxon>Tenggerimyces</taxon>
    </lineage>
</organism>
<keyword evidence="5" id="KW-1185">Reference proteome</keyword>
<name>A0ABV7YRW7_9ACTN</name>
<evidence type="ECO:0000259" key="3">
    <source>
        <dbReference type="PROSITE" id="PS50977"/>
    </source>
</evidence>
<evidence type="ECO:0000313" key="5">
    <source>
        <dbReference type="Proteomes" id="UP001595699"/>
    </source>
</evidence>
<protein>
    <submittedName>
        <fullName evidence="4">TetR/AcrR family transcriptional regulator</fullName>
    </submittedName>
</protein>
<dbReference type="EMBL" id="JBHRZH010000062">
    <property type="protein sequence ID" value="MFC3766975.1"/>
    <property type="molecule type" value="Genomic_DNA"/>
</dbReference>